<evidence type="ECO:0000256" key="1">
    <source>
        <dbReference type="PROSITE-ProRule" id="PRU00221"/>
    </source>
</evidence>
<proteinExistence type="predicted"/>
<dbReference type="EMBL" id="JAKMXF010000354">
    <property type="protein sequence ID" value="KAI6646440.1"/>
    <property type="molecule type" value="Genomic_DNA"/>
</dbReference>
<feature type="region of interest" description="Disordered" evidence="2">
    <location>
        <begin position="431"/>
        <end position="450"/>
    </location>
</feature>
<dbReference type="PROSITE" id="PS50082">
    <property type="entry name" value="WD_REPEATS_2"/>
    <property type="match status" value="2"/>
</dbReference>
<evidence type="ECO:0000313" key="3">
    <source>
        <dbReference type="EMBL" id="KAI6646440.1"/>
    </source>
</evidence>
<comment type="caution">
    <text evidence="3">The sequence shown here is derived from an EMBL/GenBank/DDBJ whole genome shotgun (WGS) entry which is preliminary data.</text>
</comment>
<accession>A0AAV7JCD5</accession>
<dbReference type="PROSITE" id="PS50294">
    <property type="entry name" value="WD_REPEATS_REGION"/>
    <property type="match status" value="1"/>
</dbReference>
<dbReference type="AlphaFoldDB" id="A0AAV7JCD5"/>
<sequence>MSVTTSWQGYTSSTLLQPTDTATHNDTLFWCQLSPDNSKVVQCYSLAPPRTYEFEDIESSITALALSYSPSLPLYLASATRTNLTVWTVPVLADSCSNHQVTTDLDCCNGDVVTQLKFNVTSKFLICCSGAKLFVFKFGRILELNAIFEGHSLPITSIFYFSINNNLVVTSSQDRTFRIWDISNNNALFESPLLSSSPLISTQIHPSQDVIMVGSADGSIWLFEWFRDVKKCFLTFELDMKIHFTFAQSSPNKSLNSVKLKTPIINATIQTIQTSKESKEEPTTSHQSWNLTGAYFCSFPFNEPTLPPSYLSSALSRPAYLILTTESRLIIINSNTGAIEYTTNLLEELGNLTAHTKSITHTRFAHSPVSSQDCYFLAVLSPHDITLIVRFRIPELSSEWKLEKLLNFQATSPLLRSSPLSIQLSAKQNSKENVSYSRPSSSSDRSKKQSLDQPIVFHTKIKSSGYGQTHTKAKVFTPQCCKALSSRRPISKSQPCLGRKDYSISDRFPSREKGKIQMLRENGGVRSLSCSSDGEILACGLIDSTIALLSDKSGCKNLLSSGADKSRVMRGHTGKVESLGWSHSGKHLVSASNAECLLWDVRGLRSLLSISTTTNQEINHIQFFYVDKFILLTQGAELCLYAYALENTHKHTDDLKRYLNLNTWKQALRVTQSVHSITACSAANAFYSHISLLGLSNRTLVIHDLNADKQVCNIQLERVVNSIHQYEGSKYCGVQSDAFNMFLTSAVQDSIRVWDVRMNKCIVKYNQHKNSVMPVDCKVSPCGRFIATGSEDKSVYVYDLRGSTRVYVEKIMGFSDVTTRLLFRPSSPELIVSTLDSYLHAFK</sequence>
<feature type="repeat" description="WD" evidence="1">
    <location>
        <begin position="765"/>
        <end position="808"/>
    </location>
</feature>
<organism evidence="3 4">
    <name type="scientific">Oopsacas minuta</name>
    <dbReference type="NCBI Taxonomy" id="111878"/>
    <lineage>
        <taxon>Eukaryota</taxon>
        <taxon>Metazoa</taxon>
        <taxon>Porifera</taxon>
        <taxon>Hexactinellida</taxon>
        <taxon>Hexasterophora</taxon>
        <taxon>Lyssacinosida</taxon>
        <taxon>Leucopsacidae</taxon>
        <taxon>Oopsacas</taxon>
    </lineage>
</organism>
<dbReference type="Proteomes" id="UP001165289">
    <property type="component" value="Unassembled WGS sequence"/>
</dbReference>
<dbReference type="Pfam" id="PF00400">
    <property type="entry name" value="WD40"/>
    <property type="match status" value="3"/>
</dbReference>
<dbReference type="SUPFAM" id="SSF50978">
    <property type="entry name" value="WD40 repeat-like"/>
    <property type="match status" value="2"/>
</dbReference>
<gene>
    <name evidence="3" type="ORF">LOD99_12561</name>
</gene>
<evidence type="ECO:0000256" key="2">
    <source>
        <dbReference type="SAM" id="MobiDB-lite"/>
    </source>
</evidence>
<dbReference type="Gene3D" id="2.130.10.10">
    <property type="entry name" value="YVTN repeat-like/Quinoprotein amine dehydrogenase"/>
    <property type="match status" value="3"/>
</dbReference>
<name>A0AAV7JCD5_9METZ</name>
<feature type="repeat" description="WD" evidence="1">
    <location>
        <begin position="148"/>
        <end position="190"/>
    </location>
</feature>
<dbReference type="SMART" id="SM00320">
    <property type="entry name" value="WD40"/>
    <property type="match status" value="9"/>
</dbReference>
<keyword evidence="4" id="KW-1185">Reference proteome</keyword>
<dbReference type="InterPro" id="IPR036322">
    <property type="entry name" value="WD40_repeat_dom_sf"/>
</dbReference>
<evidence type="ECO:0000313" key="4">
    <source>
        <dbReference type="Proteomes" id="UP001165289"/>
    </source>
</evidence>
<dbReference type="InterPro" id="IPR015943">
    <property type="entry name" value="WD40/YVTN_repeat-like_dom_sf"/>
</dbReference>
<reference evidence="3 4" key="1">
    <citation type="journal article" date="2023" name="BMC Biol.">
        <title>The compact genome of the sponge Oopsacas minuta (Hexactinellida) is lacking key metazoan core genes.</title>
        <authorList>
            <person name="Santini S."/>
            <person name="Schenkelaars Q."/>
            <person name="Jourda C."/>
            <person name="Duchesne M."/>
            <person name="Belahbib H."/>
            <person name="Rocher C."/>
            <person name="Selva M."/>
            <person name="Riesgo A."/>
            <person name="Vervoort M."/>
            <person name="Leys S.P."/>
            <person name="Kodjabachian L."/>
            <person name="Le Bivic A."/>
            <person name="Borchiellini C."/>
            <person name="Claverie J.M."/>
            <person name="Renard E."/>
        </authorList>
    </citation>
    <scope>NUCLEOTIDE SEQUENCE [LARGE SCALE GENOMIC DNA]</scope>
    <source>
        <strain evidence="3">SPO-2</strain>
    </source>
</reference>
<dbReference type="InterPro" id="IPR001680">
    <property type="entry name" value="WD40_rpt"/>
</dbReference>
<dbReference type="InterPro" id="IPR042411">
    <property type="entry name" value="WDR27"/>
</dbReference>
<keyword evidence="1" id="KW-0853">WD repeat</keyword>
<dbReference type="PANTHER" id="PTHR44525:SF1">
    <property type="entry name" value="WD REPEAT-CONTAINING PROTEIN 27"/>
    <property type="match status" value="1"/>
</dbReference>
<protein>
    <submittedName>
        <fullName evidence="3">WD repeat-containing protein 27 isoform X1</fullName>
    </submittedName>
</protein>
<dbReference type="PANTHER" id="PTHR44525">
    <property type="entry name" value="WD REPEAT-CONTAINING PROTEIN 27"/>
    <property type="match status" value="1"/>
</dbReference>